<keyword evidence="2" id="KW-0808">Transferase</keyword>
<dbReference type="Pfam" id="PF13439">
    <property type="entry name" value="Glyco_transf_4"/>
    <property type="match status" value="1"/>
</dbReference>
<dbReference type="RefSeq" id="WP_066173522.1">
    <property type="nucleotide sequence ID" value="NZ_LQZT01000001.1"/>
</dbReference>
<dbReference type="CDD" id="cd03814">
    <property type="entry name" value="GT4-like"/>
    <property type="match status" value="1"/>
</dbReference>
<evidence type="ECO:0000313" key="3">
    <source>
        <dbReference type="Proteomes" id="UP000094795"/>
    </source>
</evidence>
<evidence type="ECO:0000313" key="2">
    <source>
        <dbReference type="EMBL" id="OCW59229.1"/>
    </source>
</evidence>
<dbReference type="STRING" id="1480615.AWJ14_09220"/>
<gene>
    <name evidence="2" type="ORF">AWJ14_09220</name>
</gene>
<dbReference type="AlphaFoldDB" id="A0A1C1Z0I7"/>
<feature type="domain" description="Glycosyltransferase subfamily 4-like N-terminal" evidence="1">
    <location>
        <begin position="15"/>
        <end position="165"/>
    </location>
</feature>
<dbReference type="PANTHER" id="PTHR45947">
    <property type="entry name" value="SULFOQUINOVOSYL TRANSFERASE SQD2"/>
    <property type="match status" value="1"/>
</dbReference>
<dbReference type="InterPro" id="IPR028098">
    <property type="entry name" value="Glyco_trans_4-like_N"/>
</dbReference>
<keyword evidence="2" id="KW-0328">Glycosyltransferase</keyword>
<reference evidence="2 3" key="1">
    <citation type="submission" date="2015-12" db="EMBL/GenBank/DDBJ databases">
        <authorList>
            <person name="Shamseldin A."/>
            <person name="Moawad H."/>
            <person name="Abd El-Rahim W.M."/>
            <person name="Sadowsky M.J."/>
        </authorList>
    </citation>
    <scope>NUCLEOTIDE SEQUENCE [LARGE SCALE GENOMIC DNA]</scope>
    <source>
        <strain evidence="2 3">JC234</strain>
    </source>
</reference>
<evidence type="ECO:0000259" key="1">
    <source>
        <dbReference type="Pfam" id="PF13439"/>
    </source>
</evidence>
<dbReference type="PANTHER" id="PTHR45947:SF3">
    <property type="entry name" value="SULFOQUINOVOSYL TRANSFERASE SQD2"/>
    <property type="match status" value="1"/>
</dbReference>
<accession>A0A1C1Z0I7</accession>
<organism evidence="2 3">
    <name type="scientific">Hoeflea olei</name>
    <dbReference type="NCBI Taxonomy" id="1480615"/>
    <lineage>
        <taxon>Bacteria</taxon>
        <taxon>Pseudomonadati</taxon>
        <taxon>Pseudomonadota</taxon>
        <taxon>Alphaproteobacteria</taxon>
        <taxon>Hyphomicrobiales</taxon>
        <taxon>Rhizobiaceae</taxon>
        <taxon>Hoeflea</taxon>
    </lineage>
</organism>
<name>A0A1C1Z0I7_9HYPH</name>
<dbReference type="InterPro" id="IPR050194">
    <property type="entry name" value="Glycosyltransferase_grp1"/>
</dbReference>
<dbReference type="GO" id="GO:0016757">
    <property type="term" value="F:glycosyltransferase activity"/>
    <property type="evidence" value="ECO:0007669"/>
    <property type="project" value="UniProtKB-KW"/>
</dbReference>
<dbReference type="EMBL" id="LQZT01000001">
    <property type="protein sequence ID" value="OCW59229.1"/>
    <property type="molecule type" value="Genomic_DNA"/>
</dbReference>
<dbReference type="Pfam" id="PF13692">
    <property type="entry name" value="Glyco_trans_1_4"/>
    <property type="match status" value="1"/>
</dbReference>
<dbReference type="Proteomes" id="UP000094795">
    <property type="component" value="Unassembled WGS sequence"/>
</dbReference>
<comment type="caution">
    <text evidence="2">The sequence shown here is derived from an EMBL/GenBank/DDBJ whole genome shotgun (WGS) entry which is preliminary data.</text>
</comment>
<keyword evidence="3" id="KW-1185">Reference proteome</keyword>
<dbReference type="OrthoDB" id="9802525at2"/>
<dbReference type="Gene3D" id="3.40.50.2000">
    <property type="entry name" value="Glycogen Phosphorylase B"/>
    <property type="match status" value="2"/>
</dbReference>
<protein>
    <submittedName>
        <fullName evidence="2">Alpha-mannosyltransferase</fullName>
    </submittedName>
</protein>
<dbReference type="SUPFAM" id="SSF53756">
    <property type="entry name" value="UDP-Glycosyltransferase/glycogen phosphorylase"/>
    <property type="match status" value="1"/>
</dbReference>
<proteinExistence type="predicted"/>
<sequence length="338" mass="36976">MPKLLIVTDAWRPQINGVVRSIENLVEHLGPLGVEVDILSPAEFRTVPLPGYPEIRLALATPRAVSRRIEQSDPDYIQIATEGPLGLLARRAALKRNGFTTSYHTRFPEYVSARYPVPESWLYAFMRRFHNAGRCCLVATDSLRRELEAKGFYNLEIWSRGVDTDLFRPDHPAPLDLPRPVFLHVGRIAVEKNIEAFLALDLPGSKLVVGDGPQLADLRRRYPDVTFTGAKSGAELAALYAMGDVFVFPSRTDTFGMVLLEALASDVPVAAYPVSGPLDIIGDSGAGVLDEDLARAALACLAIPEGVARARSLAFSWPACAQQFMDAVVASYAPHPGR</sequence>